<dbReference type="SUPFAM" id="SSF88659">
    <property type="entry name" value="Sigma3 and sigma4 domains of RNA polymerase sigma factors"/>
    <property type="match status" value="1"/>
</dbReference>
<evidence type="ECO:0000313" key="3">
    <source>
        <dbReference type="Proteomes" id="UP001597506"/>
    </source>
</evidence>
<dbReference type="InterPro" id="IPR014284">
    <property type="entry name" value="RNA_pol_sigma-70_dom"/>
</dbReference>
<keyword evidence="3" id="KW-1185">Reference proteome</keyword>
<dbReference type="EMBL" id="JBHUMF010000021">
    <property type="protein sequence ID" value="MFD2680923.1"/>
    <property type="molecule type" value="Genomic_DNA"/>
</dbReference>
<gene>
    <name evidence="2" type="ORF">ACFSUL_09230</name>
</gene>
<dbReference type="Pfam" id="PF04545">
    <property type="entry name" value="Sigma70_r4"/>
    <property type="match status" value="1"/>
</dbReference>
<evidence type="ECO:0000259" key="1">
    <source>
        <dbReference type="Pfam" id="PF04545"/>
    </source>
</evidence>
<dbReference type="InterPro" id="IPR007630">
    <property type="entry name" value="RNA_pol_sigma70_r4"/>
</dbReference>
<evidence type="ECO:0000313" key="2">
    <source>
        <dbReference type="EMBL" id="MFD2680923.1"/>
    </source>
</evidence>
<dbReference type="InterPro" id="IPR013324">
    <property type="entry name" value="RNA_pol_sigma_r3/r4-like"/>
</dbReference>
<comment type="caution">
    <text evidence="2">The sequence shown here is derived from an EMBL/GenBank/DDBJ whole genome shotgun (WGS) entry which is preliminary data.</text>
</comment>
<proteinExistence type="predicted"/>
<protein>
    <submittedName>
        <fullName evidence="2">Sigma-70 family RNA polymerase sigma factor</fullName>
    </submittedName>
</protein>
<dbReference type="Proteomes" id="UP001597506">
    <property type="component" value="Unassembled WGS sequence"/>
</dbReference>
<accession>A0ABW5RQG3</accession>
<dbReference type="RefSeq" id="WP_377934742.1">
    <property type="nucleotide sequence ID" value="NZ_JBHUMF010000021.1"/>
</dbReference>
<name>A0ABW5RQG3_9BACI</name>
<dbReference type="Gene3D" id="1.20.140.160">
    <property type="match status" value="1"/>
</dbReference>
<dbReference type="NCBIfam" id="TIGR02937">
    <property type="entry name" value="sigma70-ECF"/>
    <property type="match status" value="1"/>
</dbReference>
<feature type="domain" description="RNA polymerase sigma-70 region 4" evidence="1">
    <location>
        <begin position="156"/>
        <end position="204"/>
    </location>
</feature>
<reference evidence="3" key="1">
    <citation type="journal article" date="2019" name="Int. J. Syst. Evol. Microbiol.">
        <title>The Global Catalogue of Microorganisms (GCM) 10K type strain sequencing project: providing services to taxonomists for standard genome sequencing and annotation.</title>
        <authorList>
            <consortium name="The Broad Institute Genomics Platform"/>
            <consortium name="The Broad Institute Genome Sequencing Center for Infectious Disease"/>
            <person name="Wu L."/>
            <person name="Ma J."/>
        </authorList>
    </citation>
    <scope>NUCLEOTIDE SEQUENCE [LARGE SCALE GENOMIC DNA]</scope>
    <source>
        <strain evidence="3">KCTC 3913</strain>
    </source>
</reference>
<organism evidence="2 3">
    <name type="scientific">Bacillus seohaeanensis</name>
    <dbReference type="NCBI Taxonomy" id="284580"/>
    <lineage>
        <taxon>Bacteria</taxon>
        <taxon>Bacillati</taxon>
        <taxon>Bacillota</taxon>
        <taxon>Bacilli</taxon>
        <taxon>Bacillales</taxon>
        <taxon>Bacillaceae</taxon>
        <taxon>Bacillus</taxon>
    </lineage>
</organism>
<sequence length="210" mass="24530">MKLEKGTWTMTVIKDCKGTLSDFKKENPRLMENKVMVSFLSRESNLKIFEKAICNSNSHSIRKLDQAFKEHYFILRFTSYLSTMIHFNSVNFDKKQRKNRERNLLTLDQSQSENENSSLLELVPEETRDNLPEEAFEDSLGKLEDIVSDTRLYDSLSCLTINQREILTLAYIHGLKDVEIAKILNKSQQAISKSHQKALNNIREFYNNLE</sequence>